<keyword evidence="1" id="KW-0805">Transcription regulation</keyword>
<organism evidence="6 7">
    <name type="scientific">Streptomyces atroolivaceus</name>
    <dbReference type="NCBI Taxonomy" id="66869"/>
    <lineage>
        <taxon>Bacteria</taxon>
        <taxon>Bacillati</taxon>
        <taxon>Actinomycetota</taxon>
        <taxon>Actinomycetes</taxon>
        <taxon>Kitasatosporales</taxon>
        <taxon>Streptomycetaceae</taxon>
        <taxon>Streptomyces</taxon>
    </lineage>
</organism>
<name>A0ABV9VBC1_STRAZ</name>
<feature type="domain" description="HTH araC/xylS-type" evidence="5">
    <location>
        <begin position="205"/>
        <end position="303"/>
    </location>
</feature>
<accession>A0ABV9VBC1</accession>
<dbReference type="PANTHER" id="PTHR46796">
    <property type="entry name" value="HTH-TYPE TRANSCRIPTIONAL ACTIVATOR RHAS-RELATED"/>
    <property type="match status" value="1"/>
</dbReference>
<protein>
    <submittedName>
        <fullName evidence="6">AraC family transcriptional regulator</fullName>
    </submittedName>
</protein>
<evidence type="ECO:0000313" key="6">
    <source>
        <dbReference type="EMBL" id="MFC4980304.1"/>
    </source>
</evidence>
<keyword evidence="3" id="KW-0804">Transcription</keyword>
<proteinExistence type="predicted"/>
<dbReference type="SMART" id="SM00342">
    <property type="entry name" value="HTH_ARAC"/>
    <property type="match status" value="1"/>
</dbReference>
<dbReference type="InterPro" id="IPR018060">
    <property type="entry name" value="HTH_AraC"/>
</dbReference>
<evidence type="ECO:0000313" key="7">
    <source>
        <dbReference type="Proteomes" id="UP001595908"/>
    </source>
</evidence>
<dbReference type="InterPro" id="IPR009057">
    <property type="entry name" value="Homeodomain-like_sf"/>
</dbReference>
<keyword evidence="2" id="KW-0238">DNA-binding</keyword>
<evidence type="ECO:0000256" key="4">
    <source>
        <dbReference type="SAM" id="MobiDB-lite"/>
    </source>
</evidence>
<evidence type="ECO:0000259" key="5">
    <source>
        <dbReference type="PROSITE" id="PS01124"/>
    </source>
</evidence>
<keyword evidence="7" id="KW-1185">Reference proteome</keyword>
<dbReference type="InterPro" id="IPR050204">
    <property type="entry name" value="AraC_XylS_family_regulators"/>
</dbReference>
<dbReference type="RefSeq" id="WP_033296632.1">
    <property type="nucleotide sequence ID" value="NZ_JBFAGR010000003.1"/>
</dbReference>
<dbReference type="EMBL" id="JBHSJE010000004">
    <property type="protein sequence ID" value="MFC4980304.1"/>
    <property type="molecule type" value="Genomic_DNA"/>
</dbReference>
<sequence>MDVFDELLLGVRGKGAVFGRSVLWPPWSLRFSDGAYLTLCVPLRGAGWIVPEAGEARHVGLGETAIVRGPAPFCFTDDPVNATATEQPTGVREVHWGEDAPDAADRDLELSCSTVLLAAAYDVREQVPQRLLRALPPVVVVPDEQDCSPMRDYLESQIGGGRPGHQIVLDRLLDWLLVCTLRDWFDRPEAEPPGWYGALGDEVAGPVLRAIHEDPAHPWTTAELASRAGVSRTTLAKRFTELVGTGPVAYLTEWRMTLAADLLTRPDLTVGAVARRVGYADAFGFSAAFKRLRGESPSTYRREAAATPVPDRAVPAG</sequence>
<gene>
    <name evidence="6" type="ORF">ACFPL4_18430</name>
</gene>
<dbReference type="PANTHER" id="PTHR46796:SF13">
    <property type="entry name" value="HTH-TYPE TRANSCRIPTIONAL ACTIVATOR RHAS"/>
    <property type="match status" value="1"/>
</dbReference>
<dbReference type="Pfam" id="PF12852">
    <property type="entry name" value="Cupin_6"/>
    <property type="match status" value="1"/>
</dbReference>
<comment type="caution">
    <text evidence="6">The sequence shown here is derived from an EMBL/GenBank/DDBJ whole genome shotgun (WGS) entry which is preliminary data.</text>
</comment>
<dbReference type="Gene3D" id="1.10.10.60">
    <property type="entry name" value="Homeodomain-like"/>
    <property type="match status" value="1"/>
</dbReference>
<feature type="region of interest" description="Disordered" evidence="4">
    <location>
        <begin position="296"/>
        <end position="317"/>
    </location>
</feature>
<dbReference type="GeneID" id="31231053"/>
<dbReference type="InterPro" id="IPR018062">
    <property type="entry name" value="HTH_AraC-typ_CS"/>
</dbReference>
<reference evidence="7" key="1">
    <citation type="journal article" date="2019" name="Int. J. Syst. Evol. Microbiol.">
        <title>The Global Catalogue of Microorganisms (GCM) 10K type strain sequencing project: providing services to taxonomists for standard genome sequencing and annotation.</title>
        <authorList>
            <consortium name="The Broad Institute Genomics Platform"/>
            <consortium name="The Broad Institute Genome Sequencing Center for Infectious Disease"/>
            <person name="Wu L."/>
            <person name="Ma J."/>
        </authorList>
    </citation>
    <scope>NUCLEOTIDE SEQUENCE [LARGE SCALE GENOMIC DNA]</scope>
    <source>
        <strain evidence="7">ICMP 257</strain>
    </source>
</reference>
<dbReference type="Pfam" id="PF12833">
    <property type="entry name" value="HTH_18"/>
    <property type="match status" value="1"/>
</dbReference>
<dbReference type="InterPro" id="IPR032783">
    <property type="entry name" value="AraC_lig"/>
</dbReference>
<evidence type="ECO:0000256" key="1">
    <source>
        <dbReference type="ARBA" id="ARBA00023015"/>
    </source>
</evidence>
<dbReference type="PROSITE" id="PS01124">
    <property type="entry name" value="HTH_ARAC_FAMILY_2"/>
    <property type="match status" value="1"/>
</dbReference>
<dbReference type="SUPFAM" id="SSF46689">
    <property type="entry name" value="Homeodomain-like"/>
    <property type="match status" value="2"/>
</dbReference>
<dbReference type="PROSITE" id="PS00041">
    <property type="entry name" value="HTH_ARAC_FAMILY_1"/>
    <property type="match status" value="1"/>
</dbReference>
<dbReference type="Proteomes" id="UP001595908">
    <property type="component" value="Unassembled WGS sequence"/>
</dbReference>
<evidence type="ECO:0000256" key="2">
    <source>
        <dbReference type="ARBA" id="ARBA00023125"/>
    </source>
</evidence>
<evidence type="ECO:0000256" key="3">
    <source>
        <dbReference type="ARBA" id="ARBA00023163"/>
    </source>
</evidence>